<accession>A0ACC2K1X4</accession>
<evidence type="ECO:0000313" key="2">
    <source>
        <dbReference type="Proteomes" id="UP001153332"/>
    </source>
</evidence>
<dbReference type="EMBL" id="JAPUUL010000003">
    <property type="protein sequence ID" value="KAJ8133584.1"/>
    <property type="molecule type" value="Genomic_DNA"/>
</dbReference>
<reference evidence="1" key="1">
    <citation type="submission" date="2022-12" db="EMBL/GenBank/DDBJ databases">
        <title>Genome Sequence of Lasiodiplodia mahajangana.</title>
        <authorList>
            <person name="Buettner E."/>
        </authorList>
    </citation>
    <scope>NUCLEOTIDE SEQUENCE</scope>
    <source>
        <strain evidence="1">VT137</strain>
    </source>
</reference>
<evidence type="ECO:0000313" key="1">
    <source>
        <dbReference type="EMBL" id="KAJ8133584.1"/>
    </source>
</evidence>
<sequence>MAHRSSKHRSRYDDPYTAEDPYMHSPRSIHNPPAYEYIGTDEPLSPRFGSPPRHTFSPGYERARRHARTISPQRHSRHNRASTPPPPPHPSRHSSSPRPKHRARDVTNDVKPKSKGKHFYQDFAENNPKLQSFGKRGLTWLKEAAAAYAAAEAGKEVGWEKGRGRVRVLFAGLGSWVGGIGRFVVVGRRGKVGTKAKGERVKARRREEELDSPNANPNVPSTKFTNILNTPAMLLNTNSIMLKMAANMPAIVSPIDSKKCVIPDAIPIFTARVSRCFGSWFSGRGW</sequence>
<gene>
    <name evidence="1" type="ORF">O1611_g39</name>
</gene>
<organism evidence="1 2">
    <name type="scientific">Lasiodiplodia mahajangana</name>
    <dbReference type="NCBI Taxonomy" id="1108764"/>
    <lineage>
        <taxon>Eukaryota</taxon>
        <taxon>Fungi</taxon>
        <taxon>Dikarya</taxon>
        <taxon>Ascomycota</taxon>
        <taxon>Pezizomycotina</taxon>
        <taxon>Dothideomycetes</taxon>
        <taxon>Dothideomycetes incertae sedis</taxon>
        <taxon>Botryosphaeriales</taxon>
        <taxon>Botryosphaeriaceae</taxon>
        <taxon>Lasiodiplodia</taxon>
    </lineage>
</organism>
<proteinExistence type="predicted"/>
<comment type="caution">
    <text evidence="1">The sequence shown here is derived from an EMBL/GenBank/DDBJ whole genome shotgun (WGS) entry which is preliminary data.</text>
</comment>
<name>A0ACC2K1X4_9PEZI</name>
<protein>
    <submittedName>
        <fullName evidence="1">Uncharacterized protein</fullName>
    </submittedName>
</protein>
<dbReference type="Proteomes" id="UP001153332">
    <property type="component" value="Unassembled WGS sequence"/>
</dbReference>
<keyword evidence="2" id="KW-1185">Reference proteome</keyword>